<gene>
    <name evidence="1" type="ORF">C1634_006295</name>
</gene>
<dbReference type="Proteomes" id="UP000236413">
    <property type="component" value="Unassembled WGS sequence"/>
</dbReference>
<dbReference type="EMBL" id="PPEG02000002">
    <property type="protein sequence ID" value="PWN64202.1"/>
    <property type="molecule type" value="Genomic_DNA"/>
</dbReference>
<comment type="caution">
    <text evidence="1">The sequence shown here is derived from an EMBL/GenBank/DDBJ whole genome shotgun (WGS) entry which is preliminary data.</text>
</comment>
<reference evidence="1 2" key="1">
    <citation type="submission" date="2018-04" db="EMBL/GenBank/DDBJ databases">
        <title>Chryseobacterium oncorhynchi 701B-08T from rainbow trout, and Chryseobacterium viscerum 687B-08T from diseased fish.</title>
        <authorList>
            <person name="Jeong J.-J."/>
            <person name="Lee Y.J."/>
            <person name="Pathiraja D."/>
            <person name="Park B."/>
            <person name="Choi I.-G."/>
            <person name="Kim K.D."/>
        </authorList>
    </citation>
    <scope>NUCLEOTIDE SEQUENCE [LARGE SCALE GENOMIC DNA]</scope>
    <source>
        <strain evidence="1 2">687B-08</strain>
    </source>
</reference>
<proteinExistence type="predicted"/>
<dbReference type="RefSeq" id="WP_103235512.1">
    <property type="nucleotide sequence ID" value="NZ_PPEG02000002.1"/>
</dbReference>
<evidence type="ECO:0000313" key="1">
    <source>
        <dbReference type="EMBL" id="PWN64202.1"/>
    </source>
</evidence>
<sequence>MKNNMEVLEKIQESLPADSIDLTYIDGVLNKIIIKFIEDKKNTVLIFYNILEYNQKAFESKDNLNTLYIVKSDVWLNKYKENFNKEKSEKKDIWEEAEIVIEDFSVFNHYILNIEGYEFNILAEGYSIKESNFERYRDQKIIKKLVS</sequence>
<accession>A0A316WS17</accession>
<name>A0A316WS17_9FLAO</name>
<organism evidence="1 2">
    <name type="scientific">Chryseobacterium viscerum</name>
    <dbReference type="NCBI Taxonomy" id="1037377"/>
    <lineage>
        <taxon>Bacteria</taxon>
        <taxon>Pseudomonadati</taxon>
        <taxon>Bacteroidota</taxon>
        <taxon>Flavobacteriia</taxon>
        <taxon>Flavobacteriales</taxon>
        <taxon>Weeksellaceae</taxon>
        <taxon>Chryseobacterium group</taxon>
        <taxon>Chryseobacterium</taxon>
    </lineage>
</organism>
<evidence type="ECO:0000313" key="2">
    <source>
        <dbReference type="Proteomes" id="UP000236413"/>
    </source>
</evidence>
<protein>
    <submittedName>
        <fullName evidence="1">Uncharacterized protein</fullName>
    </submittedName>
</protein>
<dbReference type="AlphaFoldDB" id="A0A316WS17"/>